<reference evidence="9" key="1">
    <citation type="journal article" date="2018" name="Nat. Microbiol.">
        <title>Leveraging single-cell genomics to expand the fungal tree of life.</title>
        <authorList>
            <person name="Ahrendt S.R."/>
            <person name="Quandt C.A."/>
            <person name="Ciobanu D."/>
            <person name="Clum A."/>
            <person name="Salamov A."/>
            <person name="Andreopoulos B."/>
            <person name="Cheng J.F."/>
            <person name="Woyke T."/>
            <person name="Pelin A."/>
            <person name="Henrissat B."/>
            <person name="Reynolds N.K."/>
            <person name="Benny G.L."/>
            <person name="Smith M.E."/>
            <person name="James T.Y."/>
            <person name="Grigoriev I.V."/>
        </authorList>
    </citation>
    <scope>NUCLEOTIDE SEQUENCE [LARGE SCALE GENOMIC DNA]</scope>
    <source>
        <strain evidence="9">Baker2002</strain>
    </source>
</reference>
<feature type="domain" description="Ribosomal protein/NADH dehydrogenase" evidence="7">
    <location>
        <begin position="32"/>
        <end position="107"/>
    </location>
</feature>
<dbReference type="InterPro" id="IPR039927">
    <property type="entry name" value="Ribosomal_mL43"/>
</dbReference>
<dbReference type="OrthoDB" id="88at2759"/>
<evidence type="ECO:0000256" key="2">
    <source>
        <dbReference type="ARBA" id="ARBA00006073"/>
    </source>
</evidence>
<evidence type="ECO:0000256" key="1">
    <source>
        <dbReference type="ARBA" id="ARBA00004173"/>
    </source>
</evidence>
<accession>A0A4V1J2W7</accession>
<keyword evidence="9" id="KW-1185">Reference proteome</keyword>
<evidence type="ECO:0000256" key="4">
    <source>
        <dbReference type="ARBA" id="ARBA00023128"/>
    </source>
</evidence>
<organism evidence="8 9">
    <name type="scientific">Metschnikowia bicuspidata</name>
    <dbReference type="NCBI Taxonomy" id="27322"/>
    <lineage>
        <taxon>Eukaryota</taxon>
        <taxon>Fungi</taxon>
        <taxon>Dikarya</taxon>
        <taxon>Ascomycota</taxon>
        <taxon>Saccharomycotina</taxon>
        <taxon>Pichiomycetes</taxon>
        <taxon>Metschnikowiaceae</taxon>
        <taxon>Metschnikowia</taxon>
    </lineage>
</organism>
<keyword evidence="3" id="KW-0689">Ribosomal protein</keyword>
<dbReference type="GO" id="GO:0032543">
    <property type="term" value="P:mitochondrial translation"/>
    <property type="evidence" value="ECO:0007669"/>
    <property type="project" value="InterPro"/>
</dbReference>
<comment type="subcellular location">
    <subcellularLocation>
        <location evidence="1">Mitochondrion</location>
    </subcellularLocation>
</comment>
<gene>
    <name evidence="8" type="ORF">METBISCDRAFT_17379</name>
</gene>
<protein>
    <recommendedName>
        <fullName evidence="6">Large ribosomal subunit protein mL43</fullName>
    </recommendedName>
</protein>
<evidence type="ECO:0000313" key="8">
    <source>
        <dbReference type="EMBL" id="RKP29999.1"/>
    </source>
</evidence>
<dbReference type="PANTHER" id="PTHR21396:SF2">
    <property type="entry name" value="LARGE RIBOSOMAL SUBUNIT PROTEIN ML43"/>
    <property type="match status" value="1"/>
</dbReference>
<dbReference type="Pfam" id="PF05047">
    <property type="entry name" value="L51_S25_CI-B8"/>
    <property type="match status" value="1"/>
</dbReference>
<name>A0A4V1J2W7_9ASCO</name>
<dbReference type="GO" id="GO:0003735">
    <property type="term" value="F:structural constituent of ribosome"/>
    <property type="evidence" value="ECO:0007669"/>
    <property type="project" value="InterPro"/>
</dbReference>
<dbReference type="InterPro" id="IPR036249">
    <property type="entry name" value="Thioredoxin-like_sf"/>
</dbReference>
<evidence type="ECO:0000313" key="9">
    <source>
        <dbReference type="Proteomes" id="UP000268321"/>
    </source>
</evidence>
<dbReference type="AlphaFoldDB" id="A0A4V1J2W7"/>
<evidence type="ECO:0000256" key="5">
    <source>
        <dbReference type="ARBA" id="ARBA00023274"/>
    </source>
</evidence>
<keyword evidence="4" id="KW-0496">Mitochondrion</keyword>
<dbReference type="GO" id="GO:0005762">
    <property type="term" value="C:mitochondrial large ribosomal subunit"/>
    <property type="evidence" value="ECO:0007669"/>
    <property type="project" value="TreeGrafter"/>
</dbReference>
<dbReference type="InterPro" id="IPR007741">
    <property type="entry name" value="Ribosomal_mL43/mS25/NADH_DH"/>
</dbReference>
<dbReference type="SMART" id="SM00916">
    <property type="entry name" value="L51_S25_CI-B8"/>
    <property type="match status" value="1"/>
</dbReference>
<dbReference type="Gene3D" id="3.40.30.10">
    <property type="entry name" value="Glutaredoxin"/>
    <property type="match status" value="1"/>
</dbReference>
<evidence type="ECO:0000259" key="7">
    <source>
        <dbReference type="SMART" id="SM00916"/>
    </source>
</evidence>
<dbReference type="SUPFAM" id="SSF52833">
    <property type="entry name" value="Thioredoxin-like"/>
    <property type="match status" value="1"/>
</dbReference>
<evidence type="ECO:0000256" key="6">
    <source>
        <dbReference type="ARBA" id="ARBA00035188"/>
    </source>
</evidence>
<dbReference type="PANTHER" id="PTHR21396">
    <property type="entry name" value="39S RIBOSOMAL PROTEIN L43"/>
    <property type="match status" value="1"/>
</dbReference>
<comment type="similarity">
    <text evidence="2">Belongs to the mitochondrion-specific ribosomal protein mL43 family.</text>
</comment>
<sequence>MPVKAIPKTSLARNGLAAFVRPCYMVTLSYCNWGGSSQGVRDFLTHPNKLVDRFAQNNKDVVFEIVSIKGHPTFKFHYSNGVEKKVDVRNMKVGEVAQKLQEYIRRSGSEPFKYNHKVLSNNESVRGIWSPFHTAKQDRHRI</sequence>
<proteinExistence type="inferred from homology"/>
<keyword evidence="5" id="KW-0687">Ribonucleoprotein</keyword>
<dbReference type="EMBL" id="ML004469">
    <property type="protein sequence ID" value="RKP29999.1"/>
    <property type="molecule type" value="Genomic_DNA"/>
</dbReference>
<dbReference type="Proteomes" id="UP000268321">
    <property type="component" value="Unassembled WGS sequence"/>
</dbReference>
<evidence type="ECO:0000256" key="3">
    <source>
        <dbReference type="ARBA" id="ARBA00022980"/>
    </source>
</evidence>